<dbReference type="Pfam" id="PF24621">
    <property type="entry name" value="DHQS_C"/>
    <property type="match status" value="1"/>
</dbReference>
<feature type="domain" description="3-dehydroquinate synthase C-terminal" evidence="3">
    <location>
        <begin position="1"/>
        <end position="94"/>
    </location>
</feature>
<organism evidence="4">
    <name type="scientific">marine metagenome</name>
    <dbReference type="NCBI Taxonomy" id="408172"/>
    <lineage>
        <taxon>unclassified sequences</taxon>
        <taxon>metagenomes</taxon>
        <taxon>ecological metagenomes</taxon>
    </lineage>
</organism>
<dbReference type="InterPro" id="IPR056179">
    <property type="entry name" value="DHQS_C"/>
</dbReference>
<evidence type="ECO:0000256" key="2">
    <source>
        <dbReference type="ARBA" id="ARBA00023239"/>
    </source>
</evidence>
<gene>
    <name evidence="4" type="ORF">METZ01_LOCUS370308</name>
</gene>
<dbReference type="GO" id="GO:0009073">
    <property type="term" value="P:aromatic amino acid family biosynthetic process"/>
    <property type="evidence" value="ECO:0007669"/>
    <property type="project" value="TreeGrafter"/>
</dbReference>
<accession>A0A382T5N0</accession>
<protein>
    <recommendedName>
        <fullName evidence="3">3-dehydroquinate synthase C-terminal domain-containing protein</fullName>
    </recommendedName>
</protein>
<evidence type="ECO:0000259" key="3">
    <source>
        <dbReference type="Pfam" id="PF24621"/>
    </source>
</evidence>
<dbReference type="PANTHER" id="PTHR43622:SF7">
    <property type="entry name" value="3-DEHYDROQUINATE SYNTHASE, CHLOROPLASTIC"/>
    <property type="match status" value="1"/>
</dbReference>
<dbReference type="PANTHER" id="PTHR43622">
    <property type="entry name" value="3-DEHYDROQUINATE SYNTHASE"/>
    <property type="match status" value="1"/>
</dbReference>
<keyword evidence="2" id="KW-0456">Lyase</keyword>
<feature type="non-terminal residue" evidence="4">
    <location>
        <position position="1"/>
    </location>
</feature>
<evidence type="ECO:0000256" key="1">
    <source>
        <dbReference type="ARBA" id="ARBA00023027"/>
    </source>
</evidence>
<reference evidence="4" key="1">
    <citation type="submission" date="2018-05" db="EMBL/GenBank/DDBJ databases">
        <authorList>
            <person name="Lanie J.A."/>
            <person name="Ng W.-L."/>
            <person name="Kazmierczak K.M."/>
            <person name="Andrzejewski T.M."/>
            <person name="Davidsen T.M."/>
            <person name="Wayne K.J."/>
            <person name="Tettelin H."/>
            <person name="Glass J.I."/>
            <person name="Rusch D."/>
            <person name="Podicherti R."/>
            <person name="Tsui H.-C.T."/>
            <person name="Winkler M.E."/>
        </authorList>
    </citation>
    <scope>NUCLEOTIDE SEQUENCE</scope>
</reference>
<sequence length="129" mass="14275">AQDEKEQSIRAILNFGHTFGHAIENQTGYSQWSHGQAIAAGMVLASRLSAKMSLISENDVEMVKSILSKAGLPVEPPRISVNNFIDSMKTDKKVKDREIRLVLLKEIGNAFLTADYSEQDLEETLRGSV</sequence>
<dbReference type="InterPro" id="IPR050071">
    <property type="entry name" value="Dehydroquinate_synthase"/>
</dbReference>
<dbReference type="Gene3D" id="1.20.1090.10">
    <property type="entry name" value="Dehydroquinate synthase-like - alpha domain"/>
    <property type="match status" value="1"/>
</dbReference>
<proteinExistence type="predicted"/>
<dbReference type="GO" id="GO:0003856">
    <property type="term" value="F:3-dehydroquinate synthase activity"/>
    <property type="evidence" value="ECO:0007669"/>
    <property type="project" value="TreeGrafter"/>
</dbReference>
<dbReference type="EMBL" id="UINC01134120">
    <property type="protein sequence ID" value="SVD17454.1"/>
    <property type="molecule type" value="Genomic_DNA"/>
</dbReference>
<evidence type="ECO:0000313" key="4">
    <source>
        <dbReference type="EMBL" id="SVD17454.1"/>
    </source>
</evidence>
<dbReference type="SUPFAM" id="SSF56796">
    <property type="entry name" value="Dehydroquinate synthase-like"/>
    <property type="match status" value="1"/>
</dbReference>
<keyword evidence="1" id="KW-0520">NAD</keyword>
<name>A0A382T5N0_9ZZZZ</name>
<dbReference type="AlphaFoldDB" id="A0A382T5N0"/>